<protein>
    <recommendedName>
        <fullName evidence="4">methylmalonyl-CoA mutase</fullName>
        <ecNumber evidence="4">5.4.99.2</ecNumber>
    </recommendedName>
</protein>
<dbReference type="InterPro" id="IPR058549">
    <property type="entry name" value="MeMalonylCoA_mutase_a/b_site"/>
</dbReference>
<sequence>MDMPDSQTGGDPVPGSAFPHASREQWRSLVAGVLKKSGVEIGPEASEPEAMLASATYDGITLSPLYTPDDAFDSGFPGLSPFTRGGRPEGAAASGWEVRQMHVDPDPARARTAVLADLENGVGALWLRVGDGGLSPSALREALTDVYLDMAPVHLEPGADHRAAADALLQVWADAGADSGAVGGLGIDPLGIRMRGVRADLADAAATARAHADRHPRLLLMAADATPVHDAGGSEAQELGTAMAVGAAYLRALTEAGMGLAEAAARIEFRLAASADQFLTIAKLRAARAMWARVGEACGLAEQHRSMRLHAVTSAAMMTRRDPYVNLLRTTLACFGAGVGGADAVTVRPFDSALGLPDGFARRIARNTQALLVEEAGLARVIDPAGGSFFVERLTADLYDRGWAFFQELEAGGGLPRALDSGLLRDRVDEVWERRRDAVAHRADPVTGVSEFPLLSEELLEREPVPAPRADEAERSVLPARRYAEEFEELRDAADAYRDATGARPAVFLATLGPVAAHTARAAFAANLLQAGGIEPVGGGTTGGPAEAAEAFAGSGAQVACLCGSDALYDEHAAEAVEALHRAGAHRVLLAGRPDGEHRAAGADGFLHAGADALGLLKELHETLGVGR</sequence>
<keyword evidence="11" id="KW-1185">Reference proteome</keyword>
<proteinExistence type="inferred from homology"/>
<dbReference type="Gene3D" id="3.20.20.240">
    <property type="entry name" value="Methylmalonyl-CoA mutase"/>
    <property type="match status" value="1"/>
</dbReference>
<feature type="region of interest" description="Disordered" evidence="8">
    <location>
        <begin position="1"/>
        <end position="22"/>
    </location>
</feature>
<gene>
    <name evidence="10" type="ORF">O4U47_13765</name>
</gene>
<evidence type="ECO:0000256" key="2">
    <source>
        <dbReference type="ARBA" id="ARBA00008465"/>
    </source>
</evidence>
<evidence type="ECO:0000313" key="11">
    <source>
        <dbReference type="Proteomes" id="UP001165685"/>
    </source>
</evidence>
<dbReference type="Proteomes" id="UP001165685">
    <property type="component" value="Unassembled WGS sequence"/>
</dbReference>
<dbReference type="CDD" id="cd03677">
    <property type="entry name" value="MM_CoA_mutase_beta"/>
    <property type="match status" value="1"/>
</dbReference>
<dbReference type="Pfam" id="PF01642">
    <property type="entry name" value="MM_CoA_mutase"/>
    <property type="match status" value="2"/>
</dbReference>
<reference evidence="10" key="1">
    <citation type="submission" date="2023-01" db="EMBL/GenBank/DDBJ databases">
        <title>Draft genome sequence of Nocardiopsis sp. LSu2-4 isolated from halophytes.</title>
        <authorList>
            <person name="Duangmal K."/>
            <person name="Chantavorakit T."/>
        </authorList>
    </citation>
    <scope>NUCLEOTIDE SEQUENCE</scope>
    <source>
        <strain evidence="10">LSu2-4</strain>
    </source>
</reference>
<feature type="domain" description="Methylmalonyl-CoA mutase alpha/beta chain catalytic" evidence="9">
    <location>
        <begin position="212"/>
        <end position="499"/>
    </location>
</feature>
<evidence type="ECO:0000259" key="9">
    <source>
        <dbReference type="Pfam" id="PF01642"/>
    </source>
</evidence>
<comment type="caution">
    <text evidence="10">The sequence shown here is derived from an EMBL/GenBank/DDBJ whole genome shotgun (WGS) entry which is preliminary data.</text>
</comment>
<dbReference type="InterPro" id="IPR036724">
    <property type="entry name" value="Cobalamin-bd_sf"/>
</dbReference>
<evidence type="ECO:0000256" key="3">
    <source>
        <dbReference type="ARBA" id="ARBA00011870"/>
    </source>
</evidence>
<dbReference type="InterPro" id="IPR016176">
    <property type="entry name" value="Cbl-dep_enz_cat"/>
</dbReference>
<dbReference type="SUPFAM" id="SSF52242">
    <property type="entry name" value="Cobalamin (vitamin B12)-binding domain"/>
    <property type="match status" value="1"/>
</dbReference>
<dbReference type="PANTHER" id="PTHR48101">
    <property type="entry name" value="METHYLMALONYL-COA MUTASE, MITOCHONDRIAL-RELATED"/>
    <property type="match status" value="1"/>
</dbReference>
<dbReference type="RefSeq" id="WP_270678237.1">
    <property type="nucleotide sequence ID" value="NZ_JAQFWP010000023.1"/>
</dbReference>
<dbReference type="EC" id="5.4.99.2" evidence="4"/>
<dbReference type="PANTHER" id="PTHR48101:SF4">
    <property type="entry name" value="METHYLMALONYL-COA MUTASE, MITOCHONDRIAL"/>
    <property type="match status" value="1"/>
</dbReference>
<evidence type="ECO:0000313" key="10">
    <source>
        <dbReference type="EMBL" id="MDA2805581.1"/>
    </source>
</evidence>
<name>A0ABT4TMI6_9ACTN</name>
<dbReference type="InterPro" id="IPR006099">
    <property type="entry name" value="MeMalonylCoA_mutase_a/b_cat"/>
</dbReference>
<keyword evidence="6" id="KW-0413">Isomerase</keyword>
<accession>A0ABT4TMI6</accession>
<keyword evidence="7" id="KW-0170">Cobalt</keyword>
<comment type="similarity">
    <text evidence="2">Belongs to the methylmalonyl-CoA mutase family.</text>
</comment>
<evidence type="ECO:0000256" key="5">
    <source>
        <dbReference type="ARBA" id="ARBA00022628"/>
    </source>
</evidence>
<evidence type="ECO:0000256" key="1">
    <source>
        <dbReference type="ARBA" id="ARBA00001922"/>
    </source>
</evidence>
<comment type="subunit">
    <text evidence="3">Heterodimer of an alpha and a beta chain.</text>
</comment>
<feature type="domain" description="Methylmalonyl-CoA mutase alpha/beta chain catalytic" evidence="9">
    <location>
        <begin position="56"/>
        <end position="125"/>
    </location>
</feature>
<dbReference type="Gene3D" id="3.40.50.280">
    <property type="entry name" value="Cobalamin-binding domain"/>
    <property type="match status" value="1"/>
</dbReference>
<keyword evidence="5" id="KW-0846">Cobalamin</keyword>
<comment type="cofactor">
    <cofactor evidence="1">
        <name>adenosylcob(III)alamin</name>
        <dbReference type="ChEBI" id="CHEBI:18408"/>
    </cofactor>
</comment>
<evidence type="ECO:0000256" key="7">
    <source>
        <dbReference type="ARBA" id="ARBA00023285"/>
    </source>
</evidence>
<evidence type="ECO:0000256" key="8">
    <source>
        <dbReference type="SAM" id="MobiDB-lite"/>
    </source>
</evidence>
<dbReference type="SUPFAM" id="SSF51703">
    <property type="entry name" value="Cobalamin (vitamin B12)-dependent enzymes"/>
    <property type="match status" value="1"/>
</dbReference>
<evidence type="ECO:0000256" key="6">
    <source>
        <dbReference type="ARBA" id="ARBA00023235"/>
    </source>
</evidence>
<evidence type="ECO:0000256" key="4">
    <source>
        <dbReference type="ARBA" id="ARBA00012398"/>
    </source>
</evidence>
<organism evidence="10 11">
    <name type="scientific">Nocardiopsis suaedae</name>
    <dbReference type="NCBI Taxonomy" id="3018444"/>
    <lineage>
        <taxon>Bacteria</taxon>
        <taxon>Bacillati</taxon>
        <taxon>Actinomycetota</taxon>
        <taxon>Actinomycetes</taxon>
        <taxon>Streptosporangiales</taxon>
        <taxon>Nocardiopsidaceae</taxon>
        <taxon>Nocardiopsis</taxon>
    </lineage>
</organism>
<dbReference type="PROSITE" id="PS00544">
    <property type="entry name" value="METMALONYL_COA_MUTASE"/>
    <property type="match status" value="1"/>
</dbReference>
<dbReference type="EMBL" id="JAQFWP010000023">
    <property type="protein sequence ID" value="MDA2805581.1"/>
    <property type="molecule type" value="Genomic_DNA"/>
</dbReference>